<dbReference type="GO" id="GO:0005886">
    <property type="term" value="C:plasma membrane"/>
    <property type="evidence" value="ECO:0007669"/>
    <property type="project" value="UniProtKB-SubCell"/>
</dbReference>
<organism evidence="9 10">
    <name type="scientific">Paenibacillus antri</name>
    <dbReference type="NCBI Taxonomy" id="2582848"/>
    <lineage>
        <taxon>Bacteria</taxon>
        <taxon>Bacillati</taxon>
        <taxon>Bacillota</taxon>
        <taxon>Bacilli</taxon>
        <taxon>Bacillales</taxon>
        <taxon>Paenibacillaceae</taxon>
        <taxon>Paenibacillus</taxon>
    </lineage>
</organism>
<protein>
    <submittedName>
        <fullName evidence="9">Sugar ABC transporter permease</fullName>
    </submittedName>
</protein>
<evidence type="ECO:0000256" key="1">
    <source>
        <dbReference type="ARBA" id="ARBA00004651"/>
    </source>
</evidence>
<dbReference type="SUPFAM" id="SSF161098">
    <property type="entry name" value="MetI-like"/>
    <property type="match status" value="1"/>
</dbReference>
<gene>
    <name evidence="9" type="ORF">FE782_17920</name>
</gene>
<reference evidence="9 10" key="1">
    <citation type="submission" date="2019-05" db="EMBL/GenBank/DDBJ databases">
        <authorList>
            <person name="Narsing Rao M.P."/>
            <person name="Li W.J."/>
        </authorList>
    </citation>
    <scope>NUCLEOTIDE SEQUENCE [LARGE SCALE GENOMIC DNA]</scope>
    <source>
        <strain evidence="9 10">SYSU_K30003</strain>
    </source>
</reference>
<evidence type="ECO:0000313" key="9">
    <source>
        <dbReference type="EMBL" id="TLS50925.1"/>
    </source>
</evidence>
<dbReference type="EMBL" id="VCIW01000012">
    <property type="protein sequence ID" value="TLS50925.1"/>
    <property type="molecule type" value="Genomic_DNA"/>
</dbReference>
<accession>A0A5R9GHI5</accession>
<feature type="transmembrane region" description="Helical" evidence="7">
    <location>
        <begin position="289"/>
        <end position="310"/>
    </location>
</feature>
<keyword evidence="4 7" id="KW-0812">Transmembrane</keyword>
<dbReference type="PROSITE" id="PS50928">
    <property type="entry name" value="ABC_TM1"/>
    <property type="match status" value="1"/>
</dbReference>
<feature type="transmembrane region" description="Helical" evidence="7">
    <location>
        <begin position="150"/>
        <end position="169"/>
    </location>
</feature>
<dbReference type="Gene3D" id="1.10.3720.10">
    <property type="entry name" value="MetI-like"/>
    <property type="match status" value="1"/>
</dbReference>
<feature type="transmembrane region" description="Helical" evidence="7">
    <location>
        <begin position="90"/>
        <end position="111"/>
    </location>
</feature>
<evidence type="ECO:0000259" key="8">
    <source>
        <dbReference type="PROSITE" id="PS50928"/>
    </source>
</evidence>
<dbReference type="CDD" id="cd06261">
    <property type="entry name" value="TM_PBP2"/>
    <property type="match status" value="1"/>
</dbReference>
<keyword evidence="10" id="KW-1185">Reference proteome</keyword>
<feature type="transmembrane region" description="Helical" evidence="7">
    <location>
        <begin position="123"/>
        <end position="144"/>
    </location>
</feature>
<evidence type="ECO:0000256" key="3">
    <source>
        <dbReference type="ARBA" id="ARBA00022475"/>
    </source>
</evidence>
<evidence type="ECO:0000256" key="5">
    <source>
        <dbReference type="ARBA" id="ARBA00022989"/>
    </source>
</evidence>
<comment type="subcellular location">
    <subcellularLocation>
        <location evidence="1 7">Cell membrane</location>
        <topology evidence="1 7">Multi-pass membrane protein</topology>
    </subcellularLocation>
</comment>
<feature type="transmembrane region" description="Helical" evidence="7">
    <location>
        <begin position="30"/>
        <end position="54"/>
    </location>
</feature>
<dbReference type="Proteomes" id="UP000309676">
    <property type="component" value="Unassembled WGS sequence"/>
</dbReference>
<sequence length="315" mass="35391">MIPEITAKKRQAPSPPRFGYRRKRELPLHLMVLPGLAFVLIFAYLPMVGVAIAFQNFIPLKGLFGQDWIGLKNFEYVFSMPNIWIVVRNTLFIASMKIVAGLVVPISFALLLNEVRLVLFKRVAQTIIYFPYFLSWIILGGIMIDILSPSGGIVNAFLGVLGIDPIYFLGENAWFPYTMVISDVWKTFGFSTVVYLAAITSIDPSLYEAAAVDGAGRWKQTWHVTLPGMHMIIVLLMVLSLGTVLDAGFDQIFNLYSPQVYESGDIIDTMVYRMGLMQAQYGPSTAVGLLKSVVSFILISTSYLIAYRFFSYRLF</sequence>
<dbReference type="InterPro" id="IPR050809">
    <property type="entry name" value="UgpAE/MalFG_permease"/>
</dbReference>
<dbReference type="PANTHER" id="PTHR43227">
    <property type="entry name" value="BLL4140 PROTEIN"/>
    <property type="match status" value="1"/>
</dbReference>
<dbReference type="AlphaFoldDB" id="A0A5R9GHI5"/>
<comment type="similarity">
    <text evidence="7">Belongs to the binding-protein-dependent transport system permease family.</text>
</comment>
<dbReference type="InterPro" id="IPR000515">
    <property type="entry name" value="MetI-like"/>
</dbReference>
<dbReference type="InterPro" id="IPR035906">
    <property type="entry name" value="MetI-like_sf"/>
</dbReference>
<keyword evidence="5 7" id="KW-1133">Transmembrane helix</keyword>
<evidence type="ECO:0000256" key="4">
    <source>
        <dbReference type="ARBA" id="ARBA00022692"/>
    </source>
</evidence>
<evidence type="ECO:0000256" key="2">
    <source>
        <dbReference type="ARBA" id="ARBA00022448"/>
    </source>
</evidence>
<keyword evidence="2 7" id="KW-0813">Transport</keyword>
<keyword evidence="3" id="KW-1003">Cell membrane</keyword>
<dbReference type="PANTHER" id="PTHR43227:SF11">
    <property type="entry name" value="BLL4140 PROTEIN"/>
    <property type="match status" value="1"/>
</dbReference>
<dbReference type="OrthoDB" id="9785836at2"/>
<keyword evidence="6 7" id="KW-0472">Membrane</keyword>
<evidence type="ECO:0000256" key="6">
    <source>
        <dbReference type="ARBA" id="ARBA00023136"/>
    </source>
</evidence>
<dbReference type="Pfam" id="PF00528">
    <property type="entry name" value="BPD_transp_1"/>
    <property type="match status" value="1"/>
</dbReference>
<name>A0A5R9GHI5_9BACL</name>
<evidence type="ECO:0000313" key="10">
    <source>
        <dbReference type="Proteomes" id="UP000309676"/>
    </source>
</evidence>
<feature type="domain" description="ABC transmembrane type-1" evidence="8">
    <location>
        <begin position="87"/>
        <end position="302"/>
    </location>
</feature>
<dbReference type="GO" id="GO:0055085">
    <property type="term" value="P:transmembrane transport"/>
    <property type="evidence" value="ECO:0007669"/>
    <property type="project" value="InterPro"/>
</dbReference>
<comment type="caution">
    <text evidence="9">The sequence shown here is derived from an EMBL/GenBank/DDBJ whole genome shotgun (WGS) entry which is preliminary data.</text>
</comment>
<feature type="transmembrane region" description="Helical" evidence="7">
    <location>
        <begin position="224"/>
        <end position="245"/>
    </location>
</feature>
<evidence type="ECO:0000256" key="7">
    <source>
        <dbReference type="RuleBase" id="RU363032"/>
    </source>
</evidence>
<proteinExistence type="inferred from homology"/>